<dbReference type="Gene3D" id="3.40.190.290">
    <property type="match status" value="1"/>
</dbReference>
<dbReference type="FunFam" id="1.10.10.10:FF:000001">
    <property type="entry name" value="LysR family transcriptional regulator"/>
    <property type="match status" value="1"/>
</dbReference>
<keyword evidence="4" id="KW-0804">Transcription</keyword>
<dbReference type="GO" id="GO:0000976">
    <property type="term" value="F:transcription cis-regulatory region binding"/>
    <property type="evidence" value="ECO:0007669"/>
    <property type="project" value="TreeGrafter"/>
</dbReference>
<feature type="domain" description="HTH lysR-type" evidence="5">
    <location>
        <begin position="15"/>
        <end position="72"/>
    </location>
</feature>
<evidence type="ECO:0000256" key="2">
    <source>
        <dbReference type="ARBA" id="ARBA00023015"/>
    </source>
</evidence>
<proteinExistence type="inferred from homology"/>
<dbReference type="Proteomes" id="UP000732377">
    <property type="component" value="Unassembled WGS sequence"/>
</dbReference>
<dbReference type="PANTHER" id="PTHR30126:SF64">
    <property type="entry name" value="HTH-TYPE TRANSCRIPTIONAL REGULATOR CITR"/>
    <property type="match status" value="1"/>
</dbReference>
<dbReference type="InterPro" id="IPR036388">
    <property type="entry name" value="WH-like_DNA-bd_sf"/>
</dbReference>
<protein>
    <submittedName>
        <fullName evidence="6">LysR family transcriptional regulator</fullName>
    </submittedName>
</protein>
<dbReference type="InterPro" id="IPR005119">
    <property type="entry name" value="LysR_subst-bd"/>
</dbReference>
<dbReference type="PANTHER" id="PTHR30126">
    <property type="entry name" value="HTH-TYPE TRANSCRIPTIONAL REGULATOR"/>
    <property type="match status" value="1"/>
</dbReference>
<dbReference type="PRINTS" id="PR00039">
    <property type="entry name" value="HTHLYSR"/>
</dbReference>
<evidence type="ECO:0000313" key="7">
    <source>
        <dbReference type="Proteomes" id="UP000732377"/>
    </source>
</evidence>
<dbReference type="InterPro" id="IPR000847">
    <property type="entry name" value="LysR_HTH_N"/>
</dbReference>
<dbReference type="EMBL" id="PIUK01000114">
    <property type="protein sequence ID" value="MBY6276860.1"/>
    <property type="molecule type" value="Genomic_DNA"/>
</dbReference>
<dbReference type="InterPro" id="IPR036390">
    <property type="entry name" value="WH_DNA-bd_sf"/>
</dbReference>
<dbReference type="PROSITE" id="PS50931">
    <property type="entry name" value="HTH_LYSR"/>
    <property type="match status" value="1"/>
</dbReference>
<comment type="similarity">
    <text evidence="1">Belongs to the LysR transcriptional regulatory family.</text>
</comment>
<evidence type="ECO:0000256" key="3">
    <source>
        <dbReference type="ARBA" id="ARBA00023125"/>
    </source>
</evidence>
<sequence length="313" mass="34441">MCYPIPPGEKGAPLMDLKLLRTFVTAAELENFHQTAERLYLAQPTVTTHIRQLEHLLGFQLFERVGKRVRLTPAGHRFLPHARRVLATYEQAVNEMTAWWQGYDTRLQLVTSPLVATSVLPGLLKEFTQENPRVEVIITTEVSSAVGQVVASGAAHVGLARAPSTHPDTISTVLYTDPVVLVAAPENAAGAGWMDLIGRHLLLTGNHPIYWDPLLVAVSRRQPHLRTLAVDRVDVTKRLLEEGLGVSFLPLSSVVRELAEGRLVTVPVDMELPTAATYLILPQHREVPDAARLFVQLLKRSFPGGVAPGPQGR</sequence>
<accession>A0A953LEU0</accession>
<dbReference type="Pfam" id="PF03466">
    <property type="entry name" value="LysR_substrate"/>
    <property type="match status" value="1"/>
</dbReference>
<evidence type="ECO:0000256" key="1">
    <source>
        <dbReference type="ARBA" id="ARBA00009437"/>
    </source>
</evidence>
<gene>
    <name evidence="6" type="ORF">CWE10_11735</name>
</gene>
<comment type="caution">
    <text evidence="6">The sequence shown here is derived from an EMBL/GenBank/DDBJ whole genome shotgun (WGS) entry which is preliminary data.</text>
</comment>
<keyword evidence="3" id="KW-0238">DNA-binding</keyword>
<dbReference type="CDD" id="cd05466">
    <property type="entry name" value="PBP2_LTTR_substrate"/>
    <property type="match status" value="1"/>
</dbReference>
<evidence type="ECO:0000313" key="6">
    <source>
        <dbReference type="EMBL" id="MBY6276860.1"/>
    </source>
</evidence>
<dbReference type="SUPFAM" id="SSF53850">
    <property type="entry name" value="Periplasmic binding protein-like II"/>
    <property type="match status" value="1"/>
</dbReference>
<evidence type="ECO:0000256" key="4">
    <source>
        <dbReference type="ARBA" id="ARBA00023163"/>
    </source>
</evidence>
<reference evidence="6" key="1">
    <citation type="submission" date="2017-11" db="EMBL/GenBank/DDBJ databases">
        <title>Three new genomes from thermophilic consortium.</title>
        <authorList>
            <person name="Quaggio R."/>
            <person name="Amgarten D."/>
            <person name="Setubal J.C."/>
        </authorList>
    </citation>
    <scope>NUCLEOTIDE SEQUENCE</scope>
    <source>
        <strain evidence="6">ZCTH01-B2</strain>
    </source>
</reference>
<dbReference type="Gene3D" id="1.10.10.10">
    <property type="entry name" value="Winged helix-like DNA-binding domain superfamily/Winged helix DNA-binding domain"/>
    <property type="match status" value="1"/>
</dbReference>
<dbReference type="SUPFAM" id="SSF46785">
    <property type="entry name" value="Winged helix' DNA-binding domain"/>
    <property type="match status" value="1"/>
</dbReference>
<dbReference type="GO" id="GO:0003700">
    <property type="term" value="F:DNA-binding transcription factor activity"/>
    <property type="evidence" value="ECO:0007669"/>
    <property type="project" value="InterPro"/>
</dbReference>
<dbReference type="Pfam" id="PF00126">
    <property type="entry name" value="HTH_1"/>
    <property type="match status" value="1"/>
</dbReference>
<keyword evidence="2" id="KW-0805">Transcription regulation</keyword>
<name>A0A953LEU0_SYMTR</name>
<evidence type="ECO:0000259" key="5">
    <source>
        <dbReference type="PROSITE" id="PS50931"/>
    </source>
</evidence>
<organism evidence="6 7">
    <name type="scientific">Symbiobacterium thermophilum</name>
    <dbReference type="NCBI Taxonomy" id="2734"/>
    <lineage>
        <taxon>Bacteria</taxon>
        <taxon>Bacillati</taxon>
        <taxon>Bacillota</taxon>
        <taxon>Clostridia</taxon>
        <taxon>Eubacteriales</taxon>
        <taxon>Symbiobacteriaceae</taxon>
        <taxon>Symbiobacterium</taxon>
    </lineage>
</organism>
<dbReference type="AlphaFoldDB" id="A0A953LEU0"/>